<dbReference type="SUPFAM" id="SSF63829">
    <property type="entry name" value="Calcium-dependent phosphotriesterase"/>
    <property type="match status" value="1"/>
</dbReference>
<evidence type="ECO:0000256" key="3">
    <source>
        <dbReference type="ARBA" id="ARBA00001936"/>
    </source>
</evidence>
<sequence length="318" mass="35358">MELNIEPVGSPTLLGEGPYWDEENQTLYYIDVVKPILFSFKPETGAHHSAEIETGGSNERVSFVIKIKDKKNKFVVAVKNRFTVVDWDGESPGPLTPQHLVDVESQDLCHLNDGKCDPSHRLWAGSLGHFPEGATGIDQVEKEQGSLYSMQKDKSVVKRRGKVNLSNGLAWSIDKKKFYYIDTVKYRIDSYDYDDATGDISNEKVAFCLKNNKVDGAPDGMTIDQEGMLWVACYNGYQVIRVDPNTGKLLQRLAIPSPNVTSVIFGGPNYEDLYVTTGTLQMTNEQIEKYPHSGCVFRVTGLGVKGTPSLPVVLQTDL</sequence>
<feature type="binding site" evidence="15">
    <location>
        <position position="16"/>
    </location>
    <ligand>
        <name>a divalent metal cation</name>
        <dbReference type="ChEBI" id="CHEBI:60240"/>
    </ligand>
</feature>
<dbReference type="Gene3D" id="2.120.10.30">
    <property type="entry name" value="TolB, C-terminal domain"/>
    <property type="match status" value="1"/>
</dbReference>
<feature type="domain" description="SMP-30/Gluconolactonase/LRE-like region" evidence="16">
    <location>
        <begin position="14"/>
        <end position="278"/>
    </location>
</feature>
<evidence type="ECO:0000259" key="16">
    <source>
        <dbReference type="Pfam" id="PF08450"/>
    </source>
</evidence>
<dbReference type="GO" id="GO:0030234">
    <property type="term" value="F:enzyme regulator activity"/>
    <property type="evidence" value="ECO:0007669"/>
    <property type="project" value="InterPro"/>
</dbReference>
<comment type="cofactor">
    <cofactor evidence="2">
        <name>Ca(2+)</name>
        <dbReference type="ChEBI" id="CHEBI:29108"/>
    </cofactor>
</comment>
<evidence type="ECO:0000256" key="4">
    <source>
        <dbReference type="ARBA" id="ARBA00001946"/>
    </source>
</evidence>
<feature type="binding site" evidence="15">
    <location>
        <position position="219"/>
    </location>
    <ligand>
        <name>a divalent metal cation</name>
        <dbReference type="ChEBI" id="CHEBI:60240"/>
    </ligand>
</feature>
<evidence type="ECO:0000256" key="6">
    <source>
        <dbReference type="ARBA" id="ARBA00008853"/>
    </source>
</evidence>
<dbReference type="EC" id="3.1.1.17" evidence="7"/>
<dbReference type="InterPro" id="IPR008367">
    <property type="entry name" value="Regucalcin"/>
</dbReference>
<evidence type="ECO:0000313" key="17">
    <source>
        <dbReference type="EMBL" id="JAS49490.1"/>
    </source>
</evidence>
<dbReference type="EMBL" id="GECZ01009853">
    <property type="protein sequence ID" value="JAS59916.1"/>
    <property type="molecule type" value="Transcribed_RNA"/>
</dbReference>
<comment type="catalytic activity">
    <reaction evidence="1">
        <text>D-glucono-1,5-lactone + H2O = D-gluconate + H(+)</text>
        <dbReference type="Rhea" id="RHEA:10440"/>
        <dbReference type="ChEBI" id="CHEBI:15377"/>
        <dbReference type="ChEBI" id="CHEBI:15378"/>
        <dbReference type="ChEBI" id="CHEBI:16217"/>
        <dbReference type="ChEBI" id="CHEBI:18391"/>
        <dbReference type="EC" id="3.1.1.17"/>
    </reaction>
</comment>
<dbReference type="PRINTS" id="PR01791">
    <property type="entry name" value="REGUCALCIN"/>
</dbReference>
<keyword evidence="11" id="KW-0378">Hydrolase</keyword>
<feature type="active site" description="Proton donor/acceptor" evidence="14">
    <location>
        <position position="219"/>
    </location>
</feature>
<dbReference type="Pfam" id="PF08450">
    <property type="entry name" value="SGL"/>
    <property type="match status" value="1"/>
</dbReference>
<evidence type="ECO:0000256" key="12">
    <source>
        <dbReference type="ARBA" id="ARBA00022837"/>
    </source>
</evidence>
<evidence type="ECO:0000256" key="11">
    <source>
        <dbReference type="ARBA" id="ARBA00022801"/>
    </source>
</evidence>
<dbReference type="EMBL" id="GECZ01020279">
    <property type="protein sequence ID" value="JAS49490.1"/>
    <property type="molecule type" value="Transcribed_RNA"/>
</dbReference>
<proteinExistence type="inferred from homology"/>
<evidence type="ECO:0000256" key="7">
    <source>
        <dbReference type="ARBA" id="ARBA00013227"/>
    </source>
</evidence>
<dbReference type="PANTHER" id="PTHR10907">
    <property type="entry name" value="REGUCALCIN"/>
    <property type="match status" value="1"/>
</dbReference>
<dbReference type="PRINTS" id="PR01790">
    <property type="entry name" value="SMP30FAMILY"/>
</dbReference>
<dbReference type="FunFam" id="2.120.10.30:FF:000027">
    <property type="entry name" value="Regucalcin homologue"/>
    <property type="match status" value="1"/>
</dbReference>
<dbReference type="AlphaFoldDB" id="A0A1B6FH44"/>
<comment type="subcellular location">
    <subcellularLocation>
        <location evidence="5">Cytoplasm</location>
    </subcellularLocation>
</comment>
<keyword evidence="10 15" id="KW-0479">Metal-binding</keyword>
<dbReference type="InterPro" id="IPR005511">
    <property type="entry name" value="SMP-30"/>
</dbReference>
<dbReference type="PANTHER" id="PTHR10907:SF66">
    <property type="entry name" value="MIP34848P1-RELATED"/>
    <property type="match status" value="1"/>
</dbReference>
<dbReference type="GO" id="GO:0004341">
    <property type="term" value="F:gluconolactonase activity"/>
    <property type="evidence" value="ECO:0007669"/>
    <property type="project" value="UniProtKB-EC"/>
</dbReference>
<evidence type="ECO:0000256" key="10">
    <source>
        <dbReference type="ARBA" id="ARBA00022723"/>
    </source>
</evidence>
<protein>
    <recommendedName>
        <fullName evidence="8">Regucalcin</fullName>
        <ecNumber evidence="7">3.1.1.17</ecNumber>
    </recommendedName>
    <alternativeName>
        <fullName evidence="13">Gluconolactonase</fullName>
    </alternativeName>
</protein>
<feature type="binding site" evidence="15">
    <location>
        <position position="167"/>
    </location>
    <ligand>
        <name>a divalent metal cation</name>
        <dbReference type="ChEBI" id="CHEBI:60240"/>
    </ligand>
</feature>
<dbReference type="GO" id="GO:0005737">
    <property type="term" value="C:cytoplasm"/>
    <property type="evidence" value="ECO:0007669"/>
    <property type="project" value="UniProtKB-SubCell"/>
</dbReference>
<dbReference type="InterPro" id="IPR013658">
    <property type="entry name" value="SGL"/>
</dbReference>
<keyword evidence="12" id="KW-0106">Calcium</keyword>
<evidence type="ECO:0000256" key="5">
    <source>
        <dbReference type="ARBA" id="ARBA00004496"/>
    </source>
</evidence>
<comment type="similarity">
    <text evidence="6">Belongs to the SMP-30/CGR1 family.</text>
</comment>
<evidence type="ECO:0000256" key="1">
    <source>
        <dbReference type="ARBA" id="ARBA00001589"/>
    </source>
</evidence>
<reference evidence="17" key="1">
    <citation type="submission" date="2015-11" db="EMBL/GenBank/DDBJ databases">
        <title>De novo transcriptome assembly of four potential Pierce s Disease insect vectors from Arizona vineyards.</title>
        <authorList>
            <person name="Tassone E.E."/>
        </authorList>
    </citation>
    <scope>NUCLEOTIDE SEQUENCE</scope>
</reference>
<accession>A0A1B6FH44</accession>
<comment type="cofactor">
    <cofactor evidence="3">
        <name>Mn(2+)</name>
        <dbReference type="ChEBI" id="CHEBI:29035"/>
    </cofactor>
</comment>
<name>A0A1B6FH44_9HEMI</name>
<dbReference type="GO" id="GO:0005509">
    <property type="term" value="F:calcium ion binding"/>
    <property type="evidence" value="ECO:0007669"/>
    <property type="project" value="InterPro"/>
</dbReference>
<dbReference type="GO" id="GO:0019853">
    <property type="term" value="P:L-ascorbic acid biosynthetic process"/>
    <property type="evidence" value="ECO:0007669"/>
    <property type="project" value="TreeGrafter"/>
</dbReference>
<evidence type="ECO:0000256" key="15">
    <source>
        <dbReference type="PIRSR" id="PIRSR605511-2"/>
    </source>
</evidence>
<comment type="cofactor">
    <cofactor evidence="4">
        <name>Mg(2+)</name>
        <dbReference type="ChEBI" id="CHEBI:18420"/>
    </cofactor>
</comment>
<evidence type="ECO:0000313" key="18">
    <source>
        <dbReference type="EMBL" id="JAS59916.1"/>
    </source>
</evidence>
<evidence type="ECO:0000256" key="2">
    <source>
        <dbReference type="ARBA" id="ARBA00001913"/>
    </source>
</evidence>
<evidence type="ECO:0000256" key="13">
    <source>
        <dbReference type="ARBA" id="ARBA00032464"/>
    </source>
</evidence>
<evidence type="ECO:0000256" key="14">
    <source>
        <dbReference type="PIRSR" id="PIRSR605511-1"/>
    </source>
</evidence>
<comment type="cofactor">
    <cofactor evidence="15">
        <name>Zn(2+)</name>
        <dbReference type="ChEBI" id="CHEBI:29105"/>
    </cofactor>
    <text evidence="15">Binds 1 divalent metal cation per subunit.</text>
</comment>
<organism evidence="17">
    <name type="scientific">Cuerna arida</name>
    <dbReference type="NCBI Taxonomy" id="1464854"/>
    <lineage>
        <taxon>Eukaryota</taxon>
        <taxon>Metazoa</taxon>
        <taxon>Ecdysozoa</taxon>
        <taxon>Arthropoda</taxon>
        <taxon>Hexapoda</taxon>
        <taxon>Insecta</taxon>
        <taxon>Pterygota</taxon>
        <taxon>Neoptera</taxon>
        <taxon>Paraneoptera</taxon>
        <taxon>Hemiptera</taxon>
        <taxon>Auchenorrhyncha</taxon>
        <taxon>Membracoidea</taxon>
        <taxon>Cicadellidae</taxon>
        <taxon>Cicadellinae</taxon>
        <taxon>Proconiini</taxon>
        <taxon>Cuerna</taxon>
    </lineage>
</organism>
<dbReference type="InterPro" id="IPR011042">
    <property type="entry name" value="6-blade_b-propeller_TolB-like"/>
</dbReference>
<evidence type="ECO:0000256" key="9">
    <source>
        <dbReference type="ARBA" id="ARBA00022490"/>
    </source>
</evidence>
<keyword evidence="9" id="KW-0963">Cytoplasm</keyword>
<gene>
    <name evidence="18" type="ORF">g.4689</name>
    <name evidence="17" type="ORF">g.4690</name>
</gene>
<feature type="binding site" evidence="15">
    <location>
        <position position="112"/>
    </location>
    <ligand>
        <name>substrate</name>
    </ligand>
</feature>
<evidence type="ECO:0000256" key="8">
    <source>
        <dbReference type="ARBA" id="ARBA00016808"/>
    </source>
</evidence>
<keyword evidence="15" id="KW-0862">Zinc</keyword>